<reference evidence="3" key="1">
    <citation type="journal article" date="2019" name="Int. J. Syst. Evol. Microbiol.">
        <title>The Global Catalogue of Microorganisms (GCM) 10K type strain sequencing project: providing services to taxonomists for standard genome sequencing and annotation.</title>
        <authorList>
            <consortium name="The Broad Institute Genomics Platform"/>
            <consortium name="The Broad Institute Genome Sequencing Center for Infectious Disease"/>
            <person name="Wu L."/>
            <person name="Ma J."/>
        </authorList>
    </citation>
    <scope>NUCLEOTIDE SEQUENCE [LARGE SCALE GENOMIC DNA]</scope>
    <source>
        <strain evidence="3">JCM 17498</strain>
    </source>
</reference>
<protein>
    <submittedName>
        <fullName evidence="2">Uncharacterized protein</fullName>
    </submittedName>
</protein>
<evidence type="ECO:0000256" key="1">
    <source>
        <dbReference type="SAM" id="Phobius"/>
    </source>
</evidence>
<evidence type="ECO:0000313" key="3">
    <source>
        <dbReference type="Proteomes" id="UP001500523"/>
    </source>
</evidence>
<sequence>MALAVRTDWAFAFPRIASLLLLWVTADALTLGLLAHCRRPAPRQVLATVAGGMTLAWTLSPPALRDAMLTMPWFCAMMLVVVGTHAGLRCWRAGMIVRRTGLRRADGWHALLGEFLPPPAVRLMLAEARLVHLALFRWNGPADIPPGACGFAYHRHLQPMMIALLVLSLIEAGVTHLLVAHWSRTAALILFVVSDVSVVYLIGLIKSLRLRPVLLTADGVRIRAGLMIDRFIPYDRIAAIEHQPDSATIKAADTQNAALIAWPNLVLRLTEPMPRPPLLRRRPPIVAIAFRLDDPDEFVQMLRWRTGVGT</sequence>
<feature type="transmembrane region" description="Helical" evidence="1">
    <location>
        <begin position="12"/>
        <end position="33"/>
    </location>
</feature>
<keyword evidence="1" id="KW-0812">Transmembrane</keyword>
<comment type="caution">
    <text evidence="2">The sequence shown here is derived from an EMBL/GenBank/DDBJ whole genome shotgun (WGS) entry which is preliminary data.</text>
</comment>
<gene>
    <name evidence="2" type="ORF">GCM10022268_35370</name>
</gene>
<keyword evidence="1" id="KW-1133">Transmembrane helix</keyword>
<keyword evidence="1" id="KW-0472">Membrane</keyword>
<name>A0ABP7EVT3_9SPHN</name>
<evidence type="ECO:0000313" key="2">
    <source>
        <dbReference type="EMBL" id="GAA3724152.1"/>
    </source>
</evidence>
<feature type="transmembrane region" description="Helical" evidence="1">
    <location>
        <begin position="45"/>
        <end position="64"/>
    </location>
</feature>
<dbReference type="EMBL" id="BAABBF010000013">
    <property type="protein sequence ID" value="GAA3724152.1"/>
    <property type="molecule type" value="Genomic_DNA"/>
</dbReference>
<feature type="transmembrane region" description="Helical" evidence="1">
    <location>
        <begin position="161"/>
        <end position="179"/>
    </location>
</feature>
<keyword evidence="3" id="KW-1185">Reference proteome</keyword>
<accession>A0ABP7EVT3</accession>
<proteinExistence type="predicted"/>
<feature type="transmembrane region" description="Helical" evidence="1">
    <location>
        <begin position="70"/>
        <end position="91"/>
    </location>
</feature>
<dbReference type="Proteomes" id="UP001500523">
    <property type="component" value="Unassembled WGS sequence"/>
</dbReference>
<organism evidence="2 3">
    <name type="scientific">Sphingomonas cynarae</name>
    <dbReference type="NCBI Taxonomy" id="930197"/>
    <lineage>
        <taxon>Bacteria</taxon>
        <taxon>Pseudomonadati</taxon>
        <taxon>Pseudomonadota</taxon>
        <taxon>Alphaproteobacteria</taxon>
        <taxon>Sphingomonadales</taxon>
        <taxon>Sphingomonadaceae</taxon>
        <taxon>Sphingomonas</taxon>
    </lineage>
</organism>
<feature type="transmembrane region" description="Helical" evidence="1">
    <location>
        <begin position="185"/>
        <end position="205"/>
    </location>
</feature>